<name>A0A977KT51_9CYAN</name>
<organism evidence="2">
    <name type="scientific">Woronichinia naegeliana WA131</name>
    <dbReference type="NCBI Taxonomy" id="2824559"/>
    <lineage>
        <taxon>Bacteria</taxon>
        <taxon>Bacillati</taxon>
        <taxon>Cyanobacteriota</taxon>
        <taxon>Cyanophyceae</taxon>
        <taxon>Synechococcales</taxon>
        <taxon>Coelosphaeriaceae</taxon>
        <taxon>Woronichinia</taxon>
    </lineage>
</organism>
<dbReference type="Proteomes" id="UP001065613">
    <property type="component" value="Chromosome"/>
</dbReference>
<sequence>MGLQRVLDIFWMVHNFVRSHFTTKKVPAVALGIIQKGLTWEDLLQIRLIC</sequence>
<dbReference type="EMBL" id="CP073041">
    <property type="protein sequence ID" value="UXE59171.1"/>
    <property type="molecule type" value="Genomic_DNA"/>
</dbReference>
<dbReference type="EMBL" id="CP073041">
    <property type="protein sequence ID" value="UXE59389.1"/>
    <property type="molecule type" value="Genomic_DNA"/>
</dbReference>
<proteinExistence type="predicted"/>
<dbReference type="KEGG" id="wna:KA717_25025"/>
<dbReference type="AlphaFoldDB" id="A0A977KT51"/>
<dbReference type="KEGG" id="wna:KA717_26625"/>
<evidence type="ECO:0000313" key="1">
    <source>
        <dbReference type="EMBL" id="UXE59171.1"/>
    </source>
</evidence>
<reference evidence="2" key="1">
    <citation type="submission" date="2021-04" db="EMBL/GenBank/DDBJ databases">
        <title>Genome sequence of Woronichinia naegeliana from Washington state freshwater lake bloom.</title>
        <authorList>
            <person name="Dreher T.W."/>
        </authorList>
    </citation>
    <scope>NUCLEOTIDE SEQUENCE</scope>
    <source>
        <strain evidence="2">WA131</strain>
    </source>
</reference>
<evidence type="ECO:0000313" key="2">
    <source>
        <dbReference type="EMBL" id="UXE59389.1"/>
    </source>
</evidence>
<accession>A0A977KT51</accession>
<protein>
    <submittedName>
        <fullName evidence="2">Uncharacterized protein</fullName>
    </submittedName>
</protein>
<gene>
    <name evidence="1" type="ORF">KA717_25025</name>
    <name evidence="2" type="ORF">KA717_26625</name>
</gene>